<name>A0A9P4V6Z7_9PLEO</name>
<feature type="compositionally biased region" description="Basic and acidic residues" evidence="1">
    <location>
        <begin position="152"/>
        <end position="166"/>
    </location>
</feature>
<feature type="compositionally biased region" description="Polar residues" evidence="1">
    <location>
        <begin position="216"/>
        <end position="235"/>
    </location>
</feature>
<gene>
    <name evidence="2" type="ORF">EJ04DRAFT_561084</name>
</gene>
<feature type="region of interest" description="Disordered" evidence="1">
    <location>
        <begin position="435"/>
        <end position="454"/>
    </location>
</feature>
<keyword evidence="3" id="KW-1185">Reference proteome</keyword>
<dbReference type="EMBL" id="ML996112">
    <property type="protein sequence ID" value="KAF2737925.1"/>
    <property type="molecule type" value="Genomic_DNA"/>
</dbReference>
<organism evidence="2 3">
    <name type="scientific">Polyplosphaeria fusca</name>
    <dbReference type="NCBI Taxonomy" id="682080"/>
    <lineage>
        <taxon>Eukaryota</taxon>
        <taxon>Fungi</taxon>
        <taxon>Dikarya</taxon>
        <taxon>Ascomycota</taxon>
        <taxon>Pezizomycotina</taxon>
        <taxon>Dothideomycetes</taxon>
        <taxon>Pleosporomycetidae</taxon>
        <taxon>Pleosporales</taxon>
        <taxon>Tetraplosphaeriaceae</taxon>
        <taxon>Polyplosphaeria</taxon>
    </lineage>
</organism>
<feature type="compositionally biased region" description="Polar residues" evidence="1">
    <location>
        <begin position="50"/>
        <end position="62"/>
    </location>
</feature>
<sequence>MTMTPRSPTTQPKSTTISRRLRNRADQDLSVQPPELPQIRGFRSRRAATLPSTRHLSVNTHPQETHLPVWDPSEILDPFPRSNTTTSGLEEPPSALLSEALDLPPFRSPHPSPDPAPFPSHSHQEHFGLSSAPEPGLLPSPLPSLSGGHPAPDFDLRLSTDPDHSQDPSVELQDMSTLGFMMPAQYDLHYGSPPSLDSPNYPPMNHAFSDSRAPHQPQTTQSYAPPYTSSPSLQSESRRPAEHNILPPYQPSSVPRSPYQQTAGSMRASPTPMSYATTSSEPSPMLSSAPHSYPYPPVHAPLPGQGVNGIPSNSSSYPPPPIYPPTTYEMNGYNPLPTAIYPPSSSAASYPSYEPSPGLAPPTAGLSSSPGSQPNGVMPRVLNSRPKPQCWEHGCNGRQFSTFSNLLRHQREKSGTASKSYCPRCGAEFTRTTARNGHLAHEKCKPRRASDSSR</sequence>
<feature type="compositionally biased region" description="Low complexity" evidence="1">
    <location>
        <begin position="344"/>
        <end position="357"/>
    </location>
</feature>
<feature type="compositionally biased region" description="Basic and acidic residues" evidence="1">
    <location>
        <begin position="439"/>
        <end position="454"/>
    </location>
</feature>
<feature type="compositionally biased region" description="Polar residues" evidence="1">
    <location>
        <begin position="271"/>
        <end position="290"/>
    </location>
</feature>
<evidence type="ECO:0000313" key="2">
    <source>
        <dbReference type="EMBL" id="KAF2737925.1"/>
    </source>
</evidence>
<feature type="compositionally biased region" description="Pro residues" evidence="1">
    <location>
        <begin position="106"/>
        <end position="118"/>
    </location>
</feature>
<comment type="caution">
    <text evidence="2">The sequence shown here is derived from an EMBL/GenBank/DDBJ whole genome shotgun (WGS) entry which is preliminary data.</text>
</comment>
<reference evidence="2" key="1">
    <citation type="journal article" date="2020" name="Stud. Mycol.">
        <title>101 Dothideomycetes genomes: a test case for predicting lifestyles and emergence of pathogens.</title>
        <authorList>
            <person name="Haridas S."/>
            <person name="Albert R."/>
            <person name="Binder M."/>
            <person name="Bloem J."/>
            <person name="Labutti K."/>
            <person name="Salamov A."/>
            <person name="Andreopoulos B."/>
            <person name="Baker S."/>
            <person name="Barry K."/>
            <person name="Bills G."/>
            <person name="Bluhm B."/>
            <person name="Cannon C."/>
            <person name="Castanera R."/>
            <person name="Culley D."/>
            <person name="Daum C."/>
            <person name="Ezra D."/>
            <person name="Gonzalez J."/>
            <person name="Henrissat B."/>
            <person name="Kuo A."/>
            <person name="Liang C."/>
            <person name="Lipzen A."/>
            <person name="Lutzoni F."/>
            <person name="Magnuson J."/>
            <person name="Mondo S."/>
            <person name="Nolan M."/>
            <person name="Ohm R."/>
            <person name="Pangilinan J."/>
            <person name="Park H.-J."/>
            <person name="Ramirez L."/>
            <person name="Alfaro M."/>
            <person name="Sun H."/>
            <person name="Tritt A."/>
            <person name="Yoshinaga Y."/>
            <person name="Zwiers L.-H."/>
            <person name="Turgeon B."/>
            <person name="Goodwin S."/>
            <person name="Spatafora J."/>
            <person name="Crous P."/>
            <person name="Grigoriev I."/>
        </authorList>
    </citation>
    <scope>NUCLEOTIDE SEQUENCE</scope>
    <source>
        <strain evidence="2">CBS 125425</strain>
    </source>
</reference>
<feature type="region of interest" description="Disordered" evidence="1">
    <location>
        <begin position="190"/>
        <end position="323"/>
    </location>
</feature>
<evidence type="ECO:0000256" key="1">
    <source>
        <dbReference type="SAM" id="MobiDB-lite"/>
    </source>
</evidence>
<dbReference type="AlphaFoldDB" id="A0A9P4V6Z7"/>
<feature type="compositionally biased region" description="Polar residues" evidence="1">
    <location>
        <begin position="251"/>
        <end position="264"/>
    </location>
</feature>
<accession>A0A9P4V6Z7</accession>
<protein>
    <submittedName>
        <fullName evidence="2">Uncharacterized protein</fullName>
    </submittedName>
</protein>
<feature type="region of interest" description="Disordered" evidence="1">
    <location>
        <begin position="1"/>
        <end position="170"/>
    </location>
</feature>
<feature type="region of interest" description="Disordered" evidence="1">
    <location>
        <begin position="344"/>
        <end position="385"/>
    </location>
</feature>
<dbReference type="Proteomes" id="UP000799444">
    <property type="component" value="Unassembled WGS sequence"/>
</dbReference>
<feature type="compositionally biased region" description="Polar residues" evidence="1">
    <location>
        <begin position="365"/>
        <end position="375"/>
    </location>
</feature>
<evidence type="ECO:0000313" key="3">
    <source>
        <dbReference type="Proteomes" id="UP000799444"/>
    </source>
</evidence>
<dbReference type="OrthoDB" id="5366256at2759"/>
<feature type="compositionally biased region" description="Polar residues" evidence="1">
    <location>
        <begin position="1"/>
        <end position="18"/>
    </location>
</feature>
<proteinExistence type="predicted"/>